<evidence type="ECO:0000313" key="2">
    <source>
        <dbReference type="WBParaSite" id="PTRK_0001475600.1"/>
    </source>
</evidence>
<dbReference type="Proteomes" id="UP000038045">
    <property type="component" value="Unplaced"/>
</dbReference>
<keyword evidence="1" id="KW-1185">Reference proteome</keyword>
<protein>
    <submittedName>
        <fullName evidence="2">Secreted protein</fullName>
    </submittedName>
</protein>
<sequence length="212" mass="22646">LHVPWGQELTLLDVDRLARGGGGQQQVGLARQEGGDLQYVHSLGHARALGLGVDVGQGRQAGDFTDFGEDRQGVLQADAARCAGAGAVRLVKAGLVDDAEVQPLADLLQRMGRLQRVLAAFHLARAGDEDDAGAAADDDGFLEAFGQGDDGVGRGHGGAFDWFQRRFAGLCRDFESDRWRRGCVCATYRATQSLTIAPESMIVWAIMIIMAP</sequence>
<name>A0A0N5A093_PARTI</name>
<dbReference type="AntiFam" id="ANF00212">
    <property type="entry name" value="Shadow ORF (opposite kdsA)"/>
</dbReference>
<organism evidence="1 2">
    <name type="scientific">Parastrongyloides trichosuri</name>
    <name type="common">Possum-specific nematode worm</name>
    <dbReference type="NCBI Taxonomy" id="131310"/>
    <lineage>
        <taxon>Eukaryota</taxon>
        <taxon>Metazoa</taxon>
        <taxon>Ecdysozoa</taxon>
        <taxon>Nematoda</taxon>
        <taxon>Chromadorea</taxon>
        <taxon>Rhabditida</taxon>
        <taxon>Tylenchina</taxon>
        <taxon>Panagrolaimomorpha</taxon>
        <taxon>Strongyloidoidea</taxon>
        <taxon>Strongyloididae</taxon>
        <taxon>Parastrongyloides</taxon>
    </lineage>
</organism>
<proteinExistence type="predicted"/>
<dbReference type="WBParaSite" id="PTRK_0001475600.1">
    <property type="protein sequence ID" value="PTRK_0001475600.1"/>
    <property type="gene ID" value="PTRK_0001475600"/>
</dbReference>
<reference evidence="2" key="1">
    <citation type="submission" date="2017-02" db="UniProtKB">
        <authorList>
            <consortium name="WormBaseParasite"/>
        </authorList>
    </citation>
    <scope>IDENTIFICATION</scope>
</reference>
<dbReference type="AlphaFoldDB" id="A0A0N5A093"/>
<evidence type="ECO:0000313" key="1">
    <source>
        <dbReference type="Proteomes" id="UP000038045"/>
    </source>
</evidence>
<accession>A0A0N5A093</accession>